<evidence type="ECO:0000313" key="1">
    <source>
        <dbReference type="EMBL" id="OGY41189.1"/>
    </source>
</evidence>
<dbReference type="AlphaFoldDB" id="A0A1G1XMC9"/>
<dbReference type="Proteomes" id="UP000176498">
    <property type="component" value="Unassembled WGS sequence"/>
</dbReference>
<dbReference type="EMBL" id="MHHZ01000021">
    <property type="protein sequence ID" value="OGY41189.1"/>
    <property type="molecule type" value="Genomic_DNA"/>
</dbReference>
<evidence type="ECO:0000313" key="2">
    <source>
        <dbReference type="Proteomes" id="UP000176498"/>
    </source>
</evidence>
<reference evidence="1 2" key="1">
    <citation type="journal article" date="2016" name="Nat. Commun.">
        <title>Thousands of microbial genomes shed light on interconnected biogeochemical processes in an aquifer system.</title>
        <authorList>
            <person name="Anantharaman K."/>
            <person name="Brown C.T."/>
            <person name="Hug L.A."/>
            <person name="Sharon I."/>
            <person name="Castelle C.J."/>
            <person name="Probst A.J."/>
            <person name="Thomas B.C."/>
            <person name="Singh A."/>
            <person name="Wilkins M.J."/>
            <person name="Karaoz U."/>
            <person name="Brodie E.L."/>
            <person name="Williams K.H."/>
            <person name="Hubbard S.S."/>
            <person name="Banfield J.F."/>
        </authorList>
    </citation>
    <scope>NUCLEOTIDE SEQUENCE [LARGE SCALE GENOMIC DNA]</scope>
</reference>
<sequence>MATIRKTENGIEYLFGLLKEKAKTVTRAAFWKIPHKNPQEDICLKIGRYISSPLLGRIGKRA</sequence>
<organism evidence="1 2">
    <name type="scientific">Candidatus Buchananbacteria bacterium RBG_13_36_9</name>
    <dbReference type="NCBI Taxonomy" id="1797530"/>
    <lineage>
        <taxon>Bacteria</taxon>
        <taxon>Candidatus Buchananiibacteriota</taxon>
    </lineage>
</organism>
<comment type="caution">
    <text evidence="1">The sequence shown here is derived from an EMBL/GenBank/DDBJ whole genome shotgun (WGS) entry which is preliminary data.</text>
</comment>
<proteinExistence type="predicted"/>
<gene>
    <name evidence="1" type="ORF">A2Y82_01965</name>
</gene>
<name>A0A1G1XMC9_9BACT</name>
<accession>A0A1G1XMC9</accession>
<protein>
    <submittedName>
        <fullName evidence="1">Uncharacterized protein</fullName>
    </submittedName>
</protein>